<dbReference type="Gene3D" id="3.30.70.360">
    <property type="match status" value="1"/>
</dbReference>
<dbReference type="Pfam" id="PF07687">
    <property type="entry name" value="M20_dimer"/>
    <property type="match status" value="1"/>
</dbReference>
<accession>A0A2M8DR20</accession>
<name>A0A2M8DR20_9BACT</name>
<dbReference type="InterPro" id="IPR002933">
    <property type="entry name" value="Peptidase_M20"/>
</dbReference>
<proteinExistence type="predicted"/>
<sequence length="367" mass="40844">MSLLKDLETIVNIRSFTNDQEAVNKVQSYLFEKFNDAGFICELFKDSLAGDLLVARNVNKKNKPQILLLGHADIVPNEEFNDFKTVDDKCYGNGVADMKAGLIVILGIMQQLNSNLYNITCVISPDEEYGSLAHQKRMYEIYKTVDYVFVFEPGLENNQVSWPSGRWLINKRKGLGEFSVSIKGPGGHAANELKNRQNVIEEMAYKILAWQKLTNLERGITTNVGLIKGGQATNIIAPNCEAGVDIRAITKSDYQELINKCKEIALQNKLDVESQWQLLLGIAPLEPNAKADNLMQLAKEYYFKKNIEVVDSLRGIGSDGNQAGQFGAGVLDGLGGVGANLHRPDEWIYKDSIIESIDLVVDVIKKL</sequence>
<dbReference type="Pfam" id="PF01546">
    <property type="entry name" value="Peptidase_M20"/>
    <property type="match status" value="1"/>
</dbReference>
<dbReference type="EMBL" id="PFSY01000129">
    <property type="protein sequence ID" value="PJC01795.1"/>
    <property type="molecule type" value="Genomic_DNA"/>
</dbReference>
<dbReference type="SUPFAM" id="SSF55031">
    <property type="entry name" value="Bacterial exopeptidase dimerisation domain"/>
    <property type="match status" value="1"/>
</dbReference>
<dbReference type="SUPFAM" id="SSF53187">
    <property type="entry name" value="Zn-dependent exopeptidases"/>
    <property type="match status" value="1"/>
</dbReference>
<dbReference type="GO" id="GO:0016787">
    <property type="term" value="F:hydrolase activity"/>
    <property type="evidence" value="ECO:0007669"/>
    <property type="project" value="UniProtKB-KW"/>
</dbReference>
<evidence type="ECO:0000256" key="2">
    <source>
        <dbReference type="ARBA" id="ARBA00022801"/>
    </source>
</evidence>
<feature type="domain" description="Peptidase M20 dimerisation" evidence="3">
    <location>
        <begin position="171"/>
        <end position="267"/>
    </location>
</feature>
<gene>
    <name evidence="4" type="ORF">CO073_02825</name>
</gene>
<evidence type="ECO:0000313" key="4">
    <source>
        <dbReference type="EMBL" id="PJC01795.1"/>
    </source>
</evidence>
<dbReference type="AlphaFoldDB" id="A0A2M8DR20"/>
<dbReference type="InterPro" id="IPR050072">
    <property type="entry name" value="Peptidase_M20A"/>
</dbReference>
<evidence type="ECO:0000256" key="1">
    <source>
        <dbReference type="ARBA" id="ARBA00022723"/>
    </source>
</evidence>
<organism evidence="4 5">
    <name type="scientific">Candidatus Komeilibacteria bacterium CG_4_9_14_0_8_um_filter_36_9</name>
    <dbReference type="NCBI Taxonomy" id="1974473"/>
    <lineage>
        <taxon>Bacteria</taxon>
        <taxon>Candidatus Komeiliibacteriota</taxon>
    </lineage>
</organism>
<reference evidence="5" key="1">
    <citation type="submission" date="2017-09" db="EMBL/GenBank/DDBJ databases">
        <title>Depth-based differentiation of microbial function through sediment-hosted aquifers and enrichment of novel symbionts in the deep terrestrial subsurface.</title>
        <authorList>
            <person name="Probst A.J."/>
            <person name="Ladd B."/>
            <person name="Jarett J.K."/>
            <person name="Geller-Mcgrath D.E."/>
            <person name="Sieber C.M.K."/>
            <person name="Emerson J.B."/>
            <person name="Anantharaman K."/>
            <person name="Thomas B.C."/>
            <person name="Malmstrom R."/>
            <person name="Stieglmeier M."/>
            <person name="Klingl A."/>
            <person name="Woyke T."/>
            <person name="Ryan C.M."/>
            <person name="Banfield J.F."/>
        </authorList>
    </citation>
    <scope>NUCLEOTIDE SEQUENCE [LARGE SCALE GENOMIC DNA]</scope>
</reference>
<protein>
    <recommendedName>
        <fullName evidence="3">Peptidase M20 dimerisation domain-containing protein</fullName>
    </recommendedName>
</protein>
<comment type="caution">
    <text evidence="4">The sequence shown here is derived from an EMBL/GenBank/DDBJ whole genome shotgun (WGS) entry which is preliminary data.</text>
</comment>
<dbReference type="InterPro" id="IPR011650">
    <property type="entry name" value="Peptidase_M20_dimer"/>
</dbReference>
<dbReference type="PANTHER" id="PTHR43808">
    <property type="entry name" value="ACETYLORNITHINE DEACETYLASE"/>
    <property type="match status" value="1"/>
</dbReference>
<keyword evidence="1" id="KW-0479">Metal-binding</keyword>
<dbReference type="PANTHER" id="PTHR43808:SF9">
    <property type="entry name" value="BLL0789 PROTEIN"/>
    <property type="match status" value="1"/>
</dbReference>
<dbReference type="Proteomes" id="UP000230136">
    <property type="component" value="Unassembled WGS sequence"/>
</dbReference>
<evidence type="ECO:0000259" key="3">
    <source>
        <dbReference type="Pfam" id="PF07687"/>
    </source>
</evidence>
<dbReference type="Gene3D" id="3.40.630.10">
    <property type="entry name" value="Zn peptidases"/>
    <property type="match status" value="1"/>
</dbReference>
<keyword evidence="2" id="KW-0378">Hydrolase</keyword>
<dbReference type="InterPro" id="IPR036264">
    <property type="entry name" value="Bact_exopeptidase_dim_dom"/>
</dbReference>
<evidence type="ECO:0000313" key="5">
    <source>
        <dbReference type="Proteomes" id="UP000230136"/>
    </source>
</evidence>
<dbReference type="GO" id="GO:0046872">
    <property type="term" value="F:metal ion binding"/>
    <property type="evidence" value="ECO:0007669"/>
    <property type="project" value="UniProtKB-KW"/>
</dbReference>